<dbReference type="PANTHER" id="PTHR42643:SF24">
    <property type="entry name" value="IONOTROPIC RECEPTOR 60A"/>
    <property type="match status" value="1"/>
</dbReference>
<keyword evidence="6 9" id="KW-0675">Receptor</keyword>
<evidence type="ECO:0000256" key="1">
    <source>
        <dbReference type="ARBA" id="ARBA00004651"/>
    </source>
</evidence>
<keyword evidence="3 8" id="KW-0812">Transmembrane</keyword>
<organism evidence="9 10">
    <name type="scientific">Homarus americanus</name>
    <name type="common">American lobster</name>
    <dbReference type="NCBI Taxonomy" id="6706"/>
    <lineage>
        <taxon>Eukaryota</taxon>
        <taxon>Metazoa</taxon>
        <taxon>Ecdysozoa</taxon>
        <taxon>Arthropoda</taxon>
        <taxon>Crustacea</taxon>
        <taxon>Multicrustacea</taxon>
        <taxon>Malacostraca</taxon>
        <taxon>Eumalacostraca</taxon>
        <taxon>Eucarida</taxon>
        <taxon>Decapoda</taxon>
        <taxon>Pleocyemata</taxon>
        <taxon>Astacidea</taxon>
        <taxon>Nephropoidea</taxon>
        <taxon>Nephropidae</taxon>
        <taxon>Homarus</taxon>
    </lineage>
</organism>
<keyword evidence="10" id="KW-1185">Reference proteome</keyword>
<comment type="subcellular location">
    <subcellularLocation>
        <location evidence="1">Cell membrane</location>
        <topology evidence="1">Multi-pass membrane protein</topology>
    </subcellularLocation>
</comment>
<keyword evidence="7" id="KW-0325">Glycoprotein</keyword>
<sequence>MVASLYTDAQGYTPLHISRTKYQVFAGVAWGFRKGAPFLKRFSFLKQMMIEAGLIDHWMEEATAATITNYKKDINETVDFDSSGVGTEKVMVVLTLHHLQGVFYLLLLGYGLAFLALLQENLIYTYTRSKE</sequence>
<evidence type="ECO:0000256" key="3">
    <source>
        <dbReference type="ARBA" id="ARBA00022692"/>
    </source>
</evidence>
<dbReference type="Proteomes" id="UP000747542">
    <property type="component" value="Unassembled WGS sequence"/>
</dbReference>
<accession>A0A8J5MZ27</accession>
<dbReference type="PANTHER" id="PTHR42643">
    <property type="entry name" value="IONOTROPIC RECEPTOR 20A-RELATED"/>
    <property type="match status" value="1"/>
</dbReference>
<keyword evidence="5 8" id="KW-0472">Membrane</keyword>
<evidence type="ECO:0000256" key="7">
    <source>
        <dbReference type="ARBA" id="ARBA00023180"/>
    </source>
</evidence>
<proteinExistence type="predicted"/>
<name>A0A8J5MZ27_HOMAM</name>
<evidence type="ECO:0000313" key="10">
    <source>
        <dbReference type="Proteomes" id="UP000747542"/>
    </source>
</evidence>
<dbReference type="AlphaFoldDB" id="A0A8J5MZ27"/>
<dbReference type="InterPro" id="IPR052192">
    <property type="entry name" value="Insect_Ionotropic_Sensory_Rcpt"/>
</dbReference>
<dbReference type="EMBL" id="JAHLQT010019984">
    <property type="protein sequence ID" value="KAG7168604.1"/>
    <property type="molecule type" value="Genomic_DNA"/>
</dbReference>
<evidence type="ECO:0000256" key="2">
    <source>
        <dbReference type="ARBA" id="ARBA00022475"/>
    </source>
</evidence>
<evidence type="ECO:0000313" key="9">
    <source>
        <dbReference type="EMBL" id="KAG7168604.1"/>
    </source>
</evidence>
<keyword evidence="4 8" id="KW-1133">Transmembrane helix</keyword>
<gene>
    <name evidence="9" type="primary">Grik2-L21</name>
    <name evidence="9" type="ORF">Hamer_G021516</name>
</gene>
<evidence type="ECO:0000256" key="5">
    <source>
        <dbReference type="ARBA" id="ARBA00023136"/>
    </source>
</evidence>
<evidence type="ECO:0000256" key="6">
    <source>
        <dbReference type="ARBA" id="ARBA00023170"/>
    </source>
</evidence>
<reference evidence="9" key="1">
    <citation type="journal article" date="2021" name="Sci. Adv.">
        <title>The American lobster genome reveals insights on longevity, neural, and immune adaptations.</title>
        <authorList>
            <person name="Polinski J.M."/>
            <person name="Zimin A.V."/>
            <person name="Clark K.F."/>
            <person name="Kohn A.B."/>
            <person name="Sadowski N."/>
            <person name="Timp W."/>
            <person name="Ptitsyn A."/>
            <person name="Khanna P."/>
            <person name="Romanova D.Y."/>
            <person name="Williams P."/>
            <person name="Greenwood S.J."/>
            <person name="Moroz L.L."/>
            <person name="Walt D.R."/>
            <person name="Bodnar A.G."/>
        </authorList>
    </citation>
    <scope>NUCLEOTIDE SEQUENCE</scope>
    <source>
        <strain evidence="9">GMGI-L3</strain>
    </source>
</reference>
<feature type="transmembrane region" description="Helical" evidence="8">
    <location>
        <begin position="101"/>
        <end position="118"/>
    </location>
</feature>
<evidence type="ECO:0000256" key="8">
    <source>
        <dbReference type="SAM" id="Phobius"/>
    </source>
</evidence>
<comment type="caution">
    <text evidence="9">The sequence shown here is derived from an EMBL/GenBank/DDBJ whole genome shotgun (WGS) entry which is preliminary data.</text>
</comment>
<protein>
    <submittedName>
        <fullName evidence="9">Putative glutamate receptor ionotropic, kainate 2-like 21</fullName>
    </submittedName>
</protein>
<keyword evidence="2" id="KW-1003">Cell membrane</keyword>
<dbReference type="OrthoDB" id="6368562at2759"/>
<evidence type="ECO:0000256" key="4">
    <source>
        <dbReference type="ARBA" id="ARBA00022989"/>
    </source>
</evidence>
<dbReference type="GO" id="GO:0005886">
    <property type="term" value="C:plasma membrane"/>
    <property type="evidence" value="ECO:0007669"/>
    <property type="project" value="UniProtKB-SubCell"/>
</dbReference>